<feature type="region of interest" description="Disordered" evidence="1">
    <location>
        <begin position="70"/>
        <end position="96"/>
    </location>
</feature>
<evidence type="ECO:0000256" key="2">
    <source>
        <dbReference type="SAM" id="Phobius"/>
    </source>
</evidence>
<proteinExistence type="predicted"/>
<dbReference type="AlphaFoldDB" id="A0A7S2TPB2"/>
<accession>A0A7S2TPB2</accession>
<evidence type="ECO:0000256" key="1">
    <source>
        <dbReference type="SAM" id="MobiDB-lite"/>
    </source>
</evidence>
<keyword evidence="2" id="KW-0812">Transmembrane</keyword>
<keyword evidence="2" id="KW-1133">Transmembrane helix</keyword>
<keyword evidence="2" id="KW-0472">Membrane</keyword>
<gene>
    <name evidence="3" type="ORF">LSP00402_LOCUS9379</name>
</gene>
<evidence type="ECO:0000313" key="3">
    <source>
        <dbReference type="EMBL" id="CAD9762877.1"/>
    </source>
</evidence>
<sequence>MASLASRAFRAVLAAFVGAAVILTFFSHGRVQQPEVSSAITHTRSMPASVPMPVRCSRLSRNPFMERSSRLAGIRRRAEETPGEGGESPAPKKNRFSGAGVRQLISMGLGTMAGDIKEINLNDPKRTVVLELEANNFEDADGNPLSGKYRDKGWVDESGEEAPLINKIAIVLLAIISFGIVAFSLVALSKQG</sequence>
<name>A0A7S2TPB2_9EUKA</name>
<reference evidence="3" key="1">
    <citation type="submission" date="2021-01" db="EMBL/GenBank/DDBJ databases">
        <authorList>
            <person name="Corre E."/>
            <person name="Pelletier E."/>
            <person name="Niang G."/>
            <person name="Scheremetjew M."/>
            <person name="Finn R."/>
            <person name="Kale V."/>
            <person name="Holt S."/>
            <person name="Cochrane G."/>
            <person name="Meng A."/>
            <person name="Brown T."/>
            <person name="Cohen L."/>
        </authorList>
    </citation>
    <scope>NUCLEOTIDE SEQUENCE</scope>
    <source>
        <strain evidence="3">CCMP622</strain>
    </source>
</reference>
<feature type="transmembrane region" description="Helical" evidence="2">
    <location>
        <begin position="168"/>
        <end position="188"/>
    </location>
</feature>
<dbReference type="EMBL" id="HBHP01015100">
    <property type="protein sequence ID" value="CAD9762877.1"/>
    <property type="molecule type" value="Transcribed_RNA"/>
</dbReference>
<organism evidence="3">
    <name type="scientific">Lotharella oceanica</name>
    <dbReference type="NCBI Taxonomy" id="641309"/>
    <lineage>
        <taxon>Eukaryota</taxon>
        <taxon>Sar</taxon>
        <taxon>Rhizaria</taxon>
        <taxon>Cercozoa</taxon>
        <taxon>Chlorarachniophyceae</taxon>
        <taxon>Lotharella</taxon>
    </lineage>
</organism>
<protein>
    <submittedName>
        <fullName evidence="3">Uncharacterized protein</fullName>
    </submittedName>
</protein>